<keyword evidence="2" id="KW-0963">Cytoplasm</keyword>
<dbReference type="InterPro" id="IPR051321">
    <property type="entry name" value="PHA/PHB_synthase"/>
</dbReference>
<sequence>MDQSELGQIQQQFMQQWQALAQAAAQGELPEIKDRRFADQAWKSSPMHALMAHLYLLSGDAMKQLADAAQVEPEVKDQLRFSVSQWVDAMSPANFLATNPEAQQALIESGGKTLQTGIENFLKDLQKGRITQTDESVFEVGRNLAITPGAVVFQNKYFQLLQYTPTTETVYQRPLLMVPPCINKYYIMDLQPENSLVAYLVSQGFTVFMVSWRNPLPQDTDGIQTATWDDYIEDGILTAIDVARDISSQGKVNVLGFCVGGTMLTTALAVLAARGQEKVSSLTLLATMLDFVDTGALGVFANEPHARIREHSIGTGGLMTGRELASTFSFLRPNELVWNYVVSNYLKGQTPVPFDLLYWNSDSTNLSGPFFTWYFRNAYIENNFKEAGKVKVCGEKVNFGKIDVPAYLLASKEDHIVPWQTAYHSAALLGGEIRFVLGASGHIAGVINPTSKNKRHYWVSDAEVAVTPEQWVDSAREHPGSWWPDHTDWLKASSGRRVKAKKQLGNDQYPVIEDAPGSYVKVRAV</sequence>
<reference evidence="6 7" key="1">
    <citation type="submission" date="2020-11" db="EMBL/GenBank/DDBJ databases">
        <title>Algicoccus daihaiensis sp.nov., isolated from Daihai Lake in Inner Mongolia.</title>
        <authorList>
            <person name="Kai J."/>
        </authorList>
    </citation>
    <scope>NUCLEOTIDE SEQUENCE [LARGE SCALE GENOMIC DNA]</scope>
    <source>
        <strain evidence="7">f23</strain>
    </source>
</reference>
<dbReference type="Proteomes" id="UP000831607">
    <property type="component" value="Chromosome"/>
</dbReference>
<organism evidence="6 7">
    <name type="scientific">Orrella daihaiensis</name>
    <dbReference type="NCBI Taxonomy" id="2782176"/>
    <lineage>
        <taxon>Bacteria</taxon>
        <taxon>Pseudomonadati</taxon>
        <taxon>Pseudomonadota</taxon>
        <taxon>Betaproteobacteria</taxon>
        <taxon>Burkholderiales</taxon>
        <taxon>Alcaligenaceae</taxon>
        <taxon>Orrella</taxon>
    </lineage>
</organism>
<dbReference type="InterPro" id="IPR010963">
    <property type="entry name" value="PHA_synth_I"/>
</dbReference>
<feature type="domain" description="Poly-beta-hydroxybutyrate polymerase N-terminal" evidence="5">
    <location>
        <begin position="33"/>
        <end position="200"/>
    </location>
</feature>
<dbReference type="Pfam" id="PF07167">
    <property type="entry name" value="PhaC_N"/>
    <property type="match status" value="1"/>
</dbReference>
<comment type="subcellular location">
    <subcellularLocation>
        <location evidence="1">Cytoplasm</location>
    </subcellularLocation>
</comment>
<gene>
    <name evidence="6" type="primary">phaC</name>
    <name evidence="6" type="ORF">DHf2319_09185</name>
</gene>
<dbReference type="EMBL" id="CP063982">
    <property type="protein sequence ID" value="UOD51646.1"/>
    <property type="molecule type" value="Genomic_DNA"/>
</dbReference>
<protein>
    <submittedName>
        <fullName evidence="6">Class I poly(R)-hydroxyalkanoic acid synthase</fullName>
    </submittedName>
</protein>
<evidence type="ECO:0000256" key="2">
    <source>
        <dbReference type="ARBA" id="ARBA00022490"/>
    </source>
</evidence>
<keyword evidence="4" id="KW-0012">Acyltransferase</keyword>
<evidence type="ECO:0000313" key="6">
    <source>
        <dbReference type="EMBL" id="UOD51646.1"/>
    </source>
</evidence>
<dbReference type="NCBIfam" id="TIGR01838">
    <property type="entry name" value="PHA_synth_I"/>
    <property type="match status" value="1"/>
</dbReference>
<dbReference type="PANTHER" id="PTHR36837:SF5">
    <property type="entry name" value="POLY-3-HYDROXYBUTYRATE SYNTHASE"/>
    <property type="match status" value="1"/>
</dbReference>
<dbReference type="SUPFAM" id="SSF53474">
    <property type="entry name" value="alpha/beta-Hydrolases"/>
    <property type="match status" value="1"/>
</dbReference>
<evidence type="ECO:0000256" key="1">
    <source>
        <dbReference type="ARBA" id="ARBA00004496"/>
    </source>
</evidence>
<dbReference type="InterPro" id="IPR010941">
    <property type="entry name" value="PhaC_N"/>
</dbReference>
<dbReference type="PANTHER" id="PTHR36837">
    <property type="entry name" value="POLY(3-HYDROXYALKANOATE) POLYMERASE SUBUNIT PHAC"/>
    <property type="match status" value="1"/>
</dbReference>
<keyword evidence="3" id="KW-0808">Transferase</keyword>
<proteinExistence type="predicted"/>
<name>A0ABY4AMT4_9BURK</name>
<evidence type="ECO:0000259" key="5">
    <source>
        <dbReference type="Pfam" id="PF07167"/>
    </source>
</evidence>
<dbReference type="InterPro" id="IPR029058">
    <property type="entry name" value="AB_hydrolase_fold"/>
</dbReference>
<dbReference type="Gene3D" id="3.40.50.1820">
    <property type="entry name" value="alpha/beta hydrolase"/>
    <property type="match status" value="1"/>
</dbReference>
<evidence type="ECO:0000256" key="3">
    <source>
        <dbReference type="ARBA" id="ARBA00022679"/>
    </source>
</evidence>
<accession>A0ABY4AMT4</accession>
<keyword evidence="7" id="KW-1185">Reference proteome</keyword>
<evidence type="ECO:0000256" key="4">
    <source>
        <dbReference type="ARBA" id="ARBA00023315"/>
    </source>
</evidence>
<evidence type="ECO:0000313" key="7">
    <source>
        <dbReference type="Proteomes" id="UP000831607"/>
    </source>
</evidence>